<feature type="transmembrane region" description="Helical" evidence="1">
    <location>
        <begin position="43"/>
        <end position="60"/>
    </location>
</feature>
<dbReference type="EMBL" id="JACCFK010000001">
    <property type="protein sequence ID" value="NYI88290.1"/>
    <property type="molecule type" value="Genomic_DNA"/>
</dbReference>
<dbReference type="RefSeq" id="WP_218902713.1">
    <property type="nucleotide sequence ID" value="NZ_JACCFK010000001.1"/>
</dbReference>
<gene>
    <name evidence="2" type="ORF">HNR02_001613</name>
</gene>
<keyword evidence="1" id="KW-0812">Transmembrane</keyword>
<keyword evidence="1" id="KW-1133">Transmembrane helix</keyword>
<proteinExistence type="predicted"/>
<evidence type="ECO:0000256" key="1">
    <source>
        <dbReference type="SAM" id="Phobius"/>
    </source>
</evidence>
<evidence type="ECO:0000313" key="2">
    <source>
        <dbReference type="EMBL" id="NYI88290.1"/>
    </source>
</evidence>
<reference evidence="2 3" key="1">
    <citation type="submission" date="2020-07" db="EMBL/GenBank/DDBJ databases">
        <title>Sequencing the genomes of 1000 actinobacteria strains.</title>
        <authorList>
            <person name="Klenk H.-P."/>
        </authorList>
    </citation>
    <scope>NUCLEOTIDE SEQUENCE [LARGE SCALE GENOMIC DNA]</scope>
    <source>
        <strain evidence="2 3">DSM 104006</strain>
    </source>
</reference>
<comment type="caution">
    <text evidence="2">The sequence shown here is derived from an EMBL/GenBank/DDBJ whole genome shotgun (WGS) entry which is preliminary data.</text>
</comment>
<accession>A0A853AZY5</accession>
<dbReference type="AlphaFoldDB" id="A0A853AZY5"/>
<protein>
    <submittedName>
        <fullName evidence="2">Uncharacterized protein</fullName>
    </submittedName>
</protein>
<evidence type="ECO:0000313" key="3">
    <source>
        <dbReference type="Proteomes" id="UP000549616"/>
    </source>
</evidence>
<organism evidence="2 3">
    <name type="scientific">Amycolatopsis endophytica</name>
    <dbReference type="NCBI Taxonomy" id="860233"/>
    <lineage>
        <taxon>Bacteria</taxon>
        <taxon>Bacillati</taxon>
        <taxon>Actinomycetota</taxon>
        <taxon>Actinomycetes</taxon>
        <taxon>Pseudonocardiales</taxon>
        <taxon>Pseudonocardiaceae</taxon>
        <taxon>Amycolatopsis</taxon>
    </lineage>
</organism>
<name>A0A853AZY5_9PSEU</name>
<dbReference type="Proteomes" id="UP000549616">
    <property type="component" value="Unassembled WGS sequence"/>
</dbReference>
<keyword evidence="1" id="KW-0472">Membrane</keyword>
<feature type="transmembrane region" description="Helical" evidence="1">
    <location>
        <begin position="235"/>
        <end position="254"/>
    </location>
</feature>
<feature type="transmembrane region" description="Helical" evidence="1">
    <location>
        <begin position="67"/>
        <end position="89"/>
    </location>
</feature>
<feature type="transmembrane region" description="Helical" evidence="1">
    <location>
        <begin position="209"/>
        <end position="229"/>
    </location>
</feature>
<keyword evidence="3" id="KW-1185">Reference proteome</keyword>
<sequence>MPRRLAEVDFIRSRVTAYEPHVGEPPASDPLEVEIAGKQRNRLINALVLYGLLAALLLVLSRDPATLVLVGILAAIAAVSLWVLFLRVLPGRRLMNLPTVLVTPGPGQLLVSSSTVSVALPGAQWVVVRLPRSKRIQLAGVRRLFLVGPDARGRVLVALPGGITARFGRLRTAAVSGSVEPGSQPHQPVPAAQDPVLVAFVREVWWRTAGTAIVLILVAALFLAGNAYLDAPVTGGLATVIAVFYVLFGLLVLSRAATLASAVRSQAWHELPATLDTAIEAVGFGALGGAEGRAMLSDGEAVVRFRRQPIDLLVNVRATGRLWVLGEPRRGKKVVVGLPGHPIFAMVKLG</sequence>